<protein>
    <submittedName>
        <fullName evidence="1">Unplaced genomic scaffold scaffold_119, whole genome shotgun sequence</fullName>
    </submittedName>
</protein>
<dbReference type="EMBL" id="KN833803">
    <property type="protein sequence ID" value="KIK18515.1"/>
    <property type="molecule type" value="Genomic_DNA"/>
</dbReference>
<dbReference type="Proteomes" id="UP000054018">
    <property type="component" value="Unassembled WGS sequence"/>
</dbReference>
<gene>
    <name evidence="1" type="ORF">PISMIDRAFT_684105</name>
</gene>
<dbReference type="AlphaFoldDB" id="A0A0C9Y1H9"/>
<evidence type="ECO:0000313" key="1">
    <source>
        <dbReference type="EMBL" id="KIK18515.1"/>
    </source>
</evidence>
<organism evidence="1 2">
    <name type="scientific">Pisolithus microcarpus 441</name>
    <dbReference type="NCBI Taxonomy" id="765257"/>
    <lineage>
        <taxon>Eukaryota</taxon>
        <taxon>Fungi</taxon>
        <taxon>Dikarya</taxon>
        <taxon>Basidiomycota</taxon>
        <taxon>Agaricomycotina</taxon>
        <taxon>Agaricomycetes</taxon>
        <taxon>Agaricomycetidae</taxon>
        <taxon>Boletales</taxon>
        <taxon>Sclerodermatineae</taxon>
        <taxon>Pisolithaceae</taxon>
        <taxon>Pisolithus</taxon>
    </lineage>
</organism>
<name>A0A0C9Y1H9_9AGAM</name>
<reference evidence="2" key="2">
    <citation type="submission" date="2015-01" db="EMBL/GenBank/DDBJ databases">
        <title>Evolutionary Origins and Diversification of the Mycorrhizal Mutualists.</title>
        <authorList>
            <consortium name="DOE Joint Genome Institute"/>
            <consortium name="Mycorrhizal Genomics Consortium"/>
            <person name="Kohler A."/>
            <person name="Kuo A."/>
            <person name="Nagy L.G."/>
            <person name="Floudas D."/>
            <person name="Copeland A."/>
            <person name="Barry K.W."/>
            <person name="Cichocki N."/>
            <person name="Veneault-Fourrey C."/>
            <person name="LaButti K."/>
            <person name="Lindquist E.A."/>
            <person name="Lipzen A."/>
            <person name="Lundell T."/>
            <person name="Morin E."/>
            <person name="Murat C."/>
            <person name="Riley R."/>
            <person name="Ohm R."/>
            <person name="Sun H."/>
            <person name="Tunlid A."/>
            <person name="Henrissat B."/>
            <person name="Grigoriev I.V."/>
            <person name="Hibbett D.S."/>
            <person name="Martin F."/>
        </authorList>
    </citation>
    <scope>NUCLEOTIDE SEQUENCE [LARGE SCALE GENOMIC DNA]</scope>
    <source>
        <strain evidence="2">441</strain>
    </source>
</reference>
<accession>A0A0C9Y1H9</accession>
<keyword evidence="2" id="KW-1185">Reference proteome</keyword>
<reference evidence="1 2" key="1">
    <citation type="submission" date="2014-04" db="EMBL/GenBank/DDBJ databases">
        <authorList>
            <consortium name="DOE Joint Genome Institute"/>
            <person name="Kuo A."/>
            <person name="Kohler A."/>
            <person name="Costa M.D."/>
            <person name="Nagy L.G."/>
            <person name="Floudas D."/>
            <person name="Copeland A."/>
            <person name="Barry K.W."/>
            <person name="Cichocki N."/>
            <person name="Veneault-Fourrey C."/>
            <person name="LaButti K."/>
            <person name="Lindquist E.A."/>
            <person name="Lipzen A."/>
            <person name="Lundell T."/>
            <person name="Morin E."/>
            <person name="Murat C."/>
            <person name="Sun H."/>
            <person name="Tunlid A."/>
            <person name="Henrissat B."/>
            <person name="Grigoriev I.V."/>
            <person name="Hibbett D.S."/>
            <person name="Martin F."/>
            <person name="Nordberg H.P."/>
            <person name="Cantor M.N."/>
            <person name="Hua S.X."/>
        </authorList>
    </citation>
    <scope>NUCLEOTIDE SEQUENCE [LARGE SCALE GENOMIC DNA]</scope>
    <source>
        <strain evidence="1 2">441</strain>
    </source>
</reference>
<sequence length="55" mass="6199">MHLPSNHESIFFFLFSHHRSIPQQVAPSIAVVTDITITRSRPTLVAEIENGAQTR</sequence>
<evidence type="ECO:0000313" key="2">
    <source>
        <dbReference type="Proteomes" id="UP000054018"/>
    </source>
</evidence>
<proteinExistence type="predicted"/>
<dbReference type="HOGENOM" id="CLU_3033249_0_0_1"/>